<dbReference type="NCBIfam" id="TIGR02937">
    <property type="entry name" value="sigma70-ECF"/>
    <property type="match status" value="1"/>
</dbReference>
<dbReference type="PANTHER" id="PTHR43133:SF50">
    <property type="entry name" value="ECF RNA POLYMERASE SIGMA FACTOR SIGM"/>
    <property type="match status" value="1"/>
</dbReference>
<accession>A0ABV5MDA5</accession>
<keyword evidence="3" id="KW-0731">Sigma factor</keyword>
<evidence type="ECO:0000256" key="4">
    <source>
        <dbReference type="ARBA" id="ARBA00023125"/>
    </source>
</evidence>
<keyword evidence="9" id="KW-1185">Reference proteome</keyword>
<dbReference type="InterPro" id="IPR013324">
    <property type="entry name" value="RNA_pol_sigma_r3/r4-like"/>
</dbReference>
<evidence type="ECO:0000256" key="3">
    <source>
        <dbReference type="ARBA" id="ARBA00023082"/>
    </source>
</evidence>
<evidence type="ECO:0000256" key="1">
    <source>
        <dbReference type="ARBA" id="ARBA00010641"/>
    </source>
</evidence>
<dbReference type="InterPro" id="IPR007627">
    <property type="entry name" value="RNA_pol_sigma70_r2"/>
</dbReference>
<dbReference type="InterPro" id="IPR013249">
    <property type="entry name" value="RNA_pol_sigma70_r4_t2"/>
</dbReference>
<evidence type="ECO:0000259" key="6">
    <source>
        <dbReference type="Pfam" id="PF04542"/>
    </source>
</evidence>
<evidence type="ECO:0000313" key="9">
    <source>
        <dbReference type="Proteomes" id="UP001589608"/>
    </source>
</evidence>
<evidence type="ECO:0000259" key="7">
    <source>
        <dbReference type="Pfam" id="PF08281"/>
    </source>
</evidence>
<dbReference type="SUPFAM" id="SSF88659">
    <property type="entry name" value="Sigma3 and sigma4 domains of RNA polymerase sigma factors"/>
    <property type="match status" value="1"/>
</dbReference>
<dbReference type="SUPFAM" id="SSF88946">
    <property type="entry name" value="Sigma2 domain of RNA polymerase sigma factors"/>
    <property type="match status" value="1"/>
</dbReference>
<comment type="similarity">
    <text evidence="1">Belongs to the sigma-70 factor family. ECF subfamily.</text>
</comment>
<comment type="caution">
    <text evidence="8">The sequence shown here is derived from an EMBL/GenBank/DDBJ whole genome shotgun (WGS) entry which is preliminary data.</text>
</comment>
<sequence length="187" mass="20465">MIAFAGEGAGDPIDPGAAPGPGRPVVRPGPDGFAECYRQSFTALTKQVYVYTGDLGLAQELVQEAFCRALPRWRKVAAYDDPVAWIRRVAFNLANNRWRRERIAARYARSHREQHVDGPSPDRVAALAALGRLPDGQRRVIVLHYLADKSVAEIAAEEGIPIGTVKTWLRRGREALAGLLGGGERNV</sequence>
<evidence type="ECO:0000256" key="2">
    <source>
        <dbReference type="ARBA" id="ARBA00023015"/>
    </source>
</evidence>
<dbReference type="Proteomes" id="UP001589608">
    <property type="component" value="Unassembled WGS sequence"/>
</dbReference>
<dbReference type="Pfam" id="PF08281">
    <property type="entry name" value="Sigma70_r4_2"/>
    <property type="match status" value="1"/>
</dbReference>
<evidence type="ECO:0000313" key="8">
    <source>
        <dbReference type="EMBL" id="MFB9446832.1"/>
    </source>
</evidence>
<dbReference type="InterPro" id="IPR013325">
    <property type="entry name" value="RNA_pol_sigma_r2"/>
</dbReference>
<keyword evidence="2" id="KW-0805">Transcription regulation</keyword>
<dbReference type="InterPro" id="IPR036388">
    <property type="entry name" value="WH-like_DNA-bd_sf"/>
</dbReference>
<name>A0ABV5MDA5_9ACTN</name>
<dbReference type="Pfam" id="PF04542">
    <property type="entry name" value="Sigma70_r2"/>
    <property type="match status" value="1"/>
</dbReference>
<reference evidence="8 9" key="1">
    <citation type="submission" date="2024-09" db="EMBL/GenBank/DDBJ databases">
        <authorList>
            <person name="Sun Q."/>
            <person name="Mori K."/>
        </authorList>
    </citation>
    <scope>NUCLEOTIDE SEQUENCE [LARGE SCALE GENOMIC DNA]</scope>
    <source>
        <strain evidence="8 9">JCM 3307</strain>
    </source>
</reference>
<feature type="domain" description="RNA polymerase sigma-70 region 2" evidence="6">
    <location>
        <begin position="44"/>
        <end position="102"/>
    </location>
</feature>
<evidence type="ECO:0000256" key="5">
    <source>
        <dbReference type="ARBA" id="ARBA00023163"/>
    </source>
</evidence>
<dbReference type="RefSeq" id="WP_380029790.1">
    <property type="nucleotide sequence ID" value="NZ_CP061913.1"/>
</dbReference>
<feature type="domain" description="RNA polymerase sigma factor 70 region 4 type 2" evidence="7">
    <location>
        <begin position="125"/>
        <end position="176"/>
    </location>
</feature>
<keyword evidence="4" id="KW-0238">DNA-binding</keyword>
<dbReference type="PANTHER" id="PTHR43133">
    <property type="entry name" value="RNA POLYMERASE ECF-TYPE SIGMA FACTO"/>
    <property type="match status" value="1"/>
</dbReference>
<dbReference type="EMBL" id="JBHMCA010000049">
    <property type="protein sequence ID" value="MFB9446832.1"/>
    <property type="molecule type" value="Genomic_DNA"/>
</dbReference>
<protein>
    <submittedName>
        <fullName evidence="8">SigE family RNA polymerase sigma factor</fullName>
    </submittedName>
</protein>
<gene>
    <name evidence="8" type="ORF">ACFFTR_27395</name>
</gene>
<organism evidence="8 9">
    <name type="scientific">Dactylosporangium vinaceum</name>
    <dbReference type="NCBI Taxonomy" id="53362"/>
    <lineage>
        <taxon>Bacteria</taxon>
        <taxon>Bacillati</taxon>
        <taxon>Actinomycetota</taxon>
        <taxon>Actinomycetes</taxon>
        <taxon>Micromonosporales</taxon>
        <taxon>Micromonosporaceae</taxon>
        <taxon>Dactylosporangium</taxon>
    </lineage>
</organism>
<proteinExistence type="inferred from homology"/>
<dbReference type="Gene3D" id="1.10.1740.10">
    <property type="match status" value="1"/>
</dbReference>
<dbReference type="InterPro" id="IPR039425">
    <property type="entry name" value="RNA_pol_sigma-70-like"/>
</dbReference>
<dbReference type="CDD" id="cd06171">
    <property type="entry name" value="Sigma70_r4"/>
    <property type="match status" value="1"/>
</dbReference>
<dbReference type="Gene3D" id="1.10.10.10">
    <property type="entry name" value="Winged helix-like DNA-binding domain superfamily/Winged helix DNA-binding domain"/>
    <property type="match status" value="1"/>
</dbReference>
<dbReference type="InterPro" id="IPR014284">
    <property type="entry name" value="RNA_pol_sigma-70_dom"/>
</dbReference>
<keyword evidence="5" id="KW-0804">Transcription</keyword>